<evidence type="ECO:0000313" key="1">
    <source>
        <dbReference type="EMBL" id="KAK6335744.1"/>
    </source>
</evidence>
<name>A0AAV9U7G3_9PEZI</name>
<evidence type="ECO:0000313" key="2">
    <source>
        <dbReference type="Proteomes" id="UP001373714"/>
    </source>
</evidence>
<keyword evidence="2" id="KW-1185">Reference proteome</keyword>
<dbReference type="AlphaFoldDB" id="A0AAV9U7G3"/>
<sequence>MVVKPHKEIPAYTFQDRFNEVYKGPSNMIDTTPLDVFAGDPVNAPGGAPVNAFGRTLKVKWGNAGWKGDEPFYLYGPDGVYSDSDAMGARSGSDYAAGWDRFRNSKHRRVYRSSMP</sequence>
<protein>
    <submittedName>
        <fullName evidence="1">Uncharacterized protein</fullName>
    </submittedName>
</protein>
<comment type="caution">
    <text evidence="1">The sequence shown here is derived from an EMBL/GenBank/DDBJ whole genome shotgun (WGS) entry which is preliminary data.</text>
</comment>
<accession>A0AAV9U7G3</accession>
<organism evidence="1 2">
    <name type="scientific">Orbilia blumenaviensis</name>
    <dbReference type="NCBI Taxonomy" id="1796055"/>
    <lineage>
        <taxon>Eukaryota</taxon>
        <taxon>Fungi</taxon>
        <taxon>Dikarya</taxon>
        <taxon>Ascomycota</taxon>
        <taxon>Pezizomycotina</taxon>
        <taxon>Orbiliomycetes</taxon>
        <taxon>Orbiliales</taxon>
        <taxon>Orbiliaceae</taxon>
        <taxon>Orbilia</taxon>
    </lineage>
</organism>
<proteinExistence type="predicted"/>
<gene>
    <name evidence="1" type="ORF">TWF730_003122</name>
</gene>
<reference evidence="1 2" key="1">
    <citation type="submission" date="2019-10" db="EMBL/GenBank/DDBJ databases">
        <authorList>
            <person name="Palmer J.M."/>
        </authorList>
    </citation>
    <scope>NUCLEOTIDE SEQUENCE [LARGE SCALE GENOMIC DNA]</scope>
    <source>
        <strain evidence="1 2">TWF730</strain>
    </source>
</reference>
<dbReference type="EMBL" id="JAVHNS010000014">
    <property type="protein sequence ID" value="KAK6335744.1"/>
    <property type="molecule type" value="Genomic_DNA"/>
</dbReference>
<dbReference type="Proteomes" id="UP001373714">
    <property type="component" value="Unassembled WGS sequence"/>
</dbReference>